<keyword evidence="3" id="KW-0479">Metal-binding</keyword>
<keyword evidence="5" id="KW-0560">Oxidoreductase</keyword>
<feature type="domain" description="MsrB" evidence="7">
    <location>
        <begin position="66"/>
        <end position="188"/>
    </location>
</feature>
<reference evidence="8 9" key="1">
    <citation type="submission" date="2016-10" db="EMBL/GenBank/DDBJ databases">
        <authorList>
            <person name="de Groot N.N."/>
        </authorList>
    </citation>
    <scope>NUCLEOTIDE SEQUENCE [LARGE SCALE GENOMIC DNA]</scope>
    <source>
        <strain evidence="8 9">DSM 43941</strain>
    </source>
</reference>
<dbReference type="STRING" id="113562.SAMN04489716_8244"/>
<dbReference type="EC" id="1.8.4.12" evidence="2"/>
<evidence type="ECO:0000256" key="3">
    <source>
        <dbReference type="ARBA" id="ARBA00022723"/>
    </source>
</evidence>
<evidence type="ECO:0000256" key="4">
    <source>
        <dbReference type="ARBA" id="ARBA00022833"/>
    </source>
</evidence>
<dbReference type="Pfam" id="PF01641">
    <property type="entry name" value="SelR"/>
    <property type="match status" value="1"/>
</dbReference>
<keyword evidence="4" id="KW-0862">Zinc</keyword>
<dbReference type="SUPFAM" id="SSF51316">
    <property type="entry name" value="Mss4-like"/>
    <property type="match status" value="1"/>
</dbReference>
<evidence type="ECO:0000256" key="2">
    <source>
        <dbReference type="ARBA" id="ARBA00012499"/>
    </source>
</evidence>
<dbReference type="EMBL" id="LT629758">
    <property type="protein sequence ID" value="SDT78129.1"/>
    <property type="molecule type" value="Genomic_DNA"/>
</dbReference>
<accession>A0A1H2D6D0</accession>
<gene>
    <name evidence="8" type="ORF">SAMN04489716_8244</name>
</gene>
<dbReference type="InterPro" id="IPR011057">
    <property type="entry name" value="Mss4-like_sf"/>
</dbReference>
<proteinExistence type="predicted"/>
<comment type="cofactor">
    <cofactor evidence="1">
        <name>Zn(2+)</name>
        <dbReference type="ChEBI" id="CHEBI:29105"/>
    </cofactor>
</comment>
<protein>
    <recommendedName>
        <fullName evidence="2">peptide-methionine (R)-S-oxide reductase</fullName>
        <ecNumber evidence="2">1.8.4.12</ecNumber>
    </recommendedName>
</protein>
<dbReference type="GO" id="GO:0030091">
    <property type="term" value="P:protein repair"/>
    <property type="evidence" value="ECO:0007669"/>
    <property type="project" value="InterPro"/>
</dbReference>
<comment type="catalytic activity">
    <reaction evidence="6">
        <text>L-methionyl-[protein] + [thioredoxin]-disulfide + H2O = L-methionyl-(R)-S-oxide-[protein] + [thioredoxin]-dithiol</text>
        <dbReference type="Rhea" id="RHEA:24164"/>
        <dbReference type="Rhea" id="RHEA-COMP:10698"/>
        <dbReference type="Rhea" id="RHEA-COMP:10700"/>
        <dbReference type="Rhea" id="RHEA-COMP:12313"/>
        <dbReference type="Rhea" id="RHEA-COMP:12314"/>
        <dbReference type="ChEBI" id="CHEBI:15377"/>
        <dbReference type="ChEBI" id="CHEBI:16044"/>
        <dbReference type="ChEBI" id="CHEBI:29950"/>
        <dbReference type="ChEBI" id="CHEBI:45764"/>
        <dbReference type="ChEBI" id="CHEBI:50058"/>
        <dbReference type="EC" id="1.8.4.12"/>
    </reaction>
</comment>
<evidence type="ECO:0000313" key="8">
    <source>
        <dbReference type="EMBL" id="SDT78129.1"/>
    </source>
</evidence>
<evidence type="ECO:0000256" key="5">
    <source>
        <dbReference type="ARBA" id="ARBA00023002"/>
    </source>
</evidence>
<evidence type="ECO:0000256" key="1">
    <source>
        <dbReference type="ARBA" id="ARBA00001947"/>
    </source>
</evidence>
<dbReference type="GO" id="GO:0033743">
    <property type="term" value="F:peptide-methionine (R)-S-oxide reductase activity"/>
    <property type="evidence" value="ECO:0007669"/>
    <property type="project" value="UniProtKB-EC"/>
</dbReference>
<dbReference type="GO" id="GO:0046872">
    <property type="term" value="F:metal ion binding"/>
    <property type="evidence" value="ECO:0007669"/>
    <property type="project" value="UniProtKB-KW"/>
</dbReference>
<evidence type="ECO:0000256" key="6">
    <source>
        <dbReference type="ARBA" id="ARBA00048488"/>
    </source>
</evidence>
<dbReference type="PANTHER" id="PTHR46081">
    <property type="entry name" value="PEPTIDE METHIONINE SULFOXIDE REDUCTASE 2"/>
    <property type="match status" value="1"/>
</dbReference>
<organism evidence="8 9">
    <name type="scientific">Actinoplanes derwentensis</name>
    <dbReference type="NCBI Taxonomy" id="113562"/>
    <lineage>
        <taxon>Bacteria</taxon>
        <taxon>Bacillati</taxon>
        <taxon>Actinomycetota</taxon>
        <taxon>Actinomycetes</taxon>
        <taxon>Micromonosporales</taxon>
        <taxon>Micromonosporaceae</taxon>
        <taxon>Actinoplanes</taxon>
    </lineage>
</organism>
<sequence length="189" mass="21311">MIARGLNVNCPFYPETTPCESSARKTTETMTTRRIRQREQLVDITAGRPEARRTVDGMTTDLPITDDEWRIRLTPSEFRVLREAGTEPPWSGEYVDTKTEGIYNCRACGVALYNSDSKFDSHCGWPSYDDAIPGAVKEIEDRNHGMVRVEIRCANCDSHLGHVFRGEGFTPKNTRHCVNSLSVRLDPSA</sequence>
<dbReference type="PROSITE" id="PS51790">
    <property type="entry name" value="MSRB"/>
    <property type="match status" value="1"/>
</dbReference>
<dbReference type="Gene3D" id="2.170.150.20">
    <property type="entry name" value="Peptide methionine sulfoxide reductase"/>
    <property type="match status" value="1"/>
</dbReference>
<dbReference type="NCBIfam" id="TIGR00357">
    <property type="entry name" value="peptide-methionine (R)-S-oxide reductase MsrB"/>
    <property type="match status" value="1"/>
</dbReference>
<evidence type="ECO:0000313" key="9">
    <source>
        <dbReference type="Proteomes" id="UP000198688"/>
    </source>
</evidence>
<dbReference type="InterPro" id="IPR028427">
    <property type="entry name" value="Met_Sox_Rdtase_MsrB"/>
</dbReference>
<dbReference type="GO" id="GO:0006979">
    <property type="term" value="P:response to oxidative stress"/>
    <property type="evidence" value="ECO:0007669"/>
    <property type="project" value="InterPro"/>
</dbReference>
<dbReference type="Proteomes" id="UP000198688">
    <property type="component" value="Chromosome I"/>
</dbReference>
<name>A0A1H2D6D0_9ACTN</name>
<keyword evidence="9" id="KW-1185">Reference proteome</keyword>
<dbReference type="PANTHER" id="PTHR46081:SF8">
    <property type="entry name" value="PEPTIDE METHIONINE SULFOXIDE REDUCTASE 2"/>
    <property type="match status" value="1"/>
</dbReference>
<dbReference type="AlphaFoldDB" id="A0A1H2D6D0"/>
<evidence type="ECO:0000259" key="7">
    <source>
        <dbReference type="PROSITE" id="PS51790"/>
    </source>
</evidence>
<dbReference type="InterPro" id="IPR002579">
    <property type="entry name" value="Met_Sox_Rdtase_MsrB_dom"/>
</dbReference>